<evidence type="ECO:0000256" key="1">
    <source>
        <dbReference type="SAM" id="MobiDB-lite"/>
    </source>
</evidence>
<organism evidence="2 3">
    <name type="scientific">Bombardia bombarda</name>
    <dbReference type="NCBI Taxonomy" id="252184"/>
    <lineage>
        <taxon>Eukaryota</taxon>
        <taxon>Fungi</taxon>
        <taxon>Dikarya</taxon>
        <taxon>Ascomycota</taxon>
        <taxon>Pezizomycotina</taxon>
        <taxon>Sordariomycetes</taxon>
        <taxon>Sordariomycetidae</taxon>
        <taxon>Sordariales</taxon>
        <taxon>Lasiosphaeriaceae</taxon>
        <taxon>Bombardia</taxon>
    </lineage>
</organism>
<dbReference type="AlphaFoldDB" id="A0AA40BY78"/>
<dbReference type="Proteomes" id="UP001174934">
    <property type="component" value="Unassembled WGS sequence"/>
</dbReference>
<keyword evidence="3" id="KW-1185">Reference proteome</keyword>
<accession>A0AA40BY78</accession>
<reference evidence="2" key="1">
    <citation type="submission" date="2023-06" db="EMBL/GenBank/DDBJ databases">
        <title>Genome-scale phylogeny and comparative genomics of the fungal order Sordariales.</title>
        <authorList>
            <consortium name="Lawrence Berkeley National Laboratory"/>
            <person name="Hensen N."/>
            <person name="Bonometti L."/>
            <person name="Westerberg I."/>
            <person name="Brannstrom I.O."/>
            <person name="Guillou S."/>
            <person name="Cros-Aarteil S."/>
            <person name="Calhoun S."/>
            <person name="Haridas S."/>
            <person name="Kuo A."/>
            <person name="Mondo S."/>
            <person name="Pangilinan J."/>
            <person name="Riley R."/>
            <person name="LaButti K."/>
            <person name="Andreopoulos B."/>
            <person name="Lipzen A."/>
            <person name="Chen C."/>
            <person name="Yanf M."/>
            <person name="Daum C."/>
            <person name="Ng V."/>
            <person name="Clum A."/>
            <person name="Steindorff A."/>
            <person name="Ohm R."/>
            <person name="Martin F."/>
            <person name="Silar P."/>
            <person name="Natvig D."/>
            <person name="Lalanne C."/>
            <person name="Gautier V."/>
            <person name="Ament-velasquez S.L."/>
            <person name="Kruys A."/>
            <person name="Hutchinson M.I."/>
            <person name="Powell A.J."/>
            <person name="Barry K."/>
            <person name="Miller A.N."/>
            <person name="Grigoriev I.V."/>
            <person name="Debuchy R."/>
            <person name="Gladieux P."/>
            <person name="Thoren M.H."/>
            <person name="Johannesson H."/>
        </authorList>
    </citation>
    <scope>NUCLEOTIDE SEQUENCE</scope>
    <source>
        <strain evidence="2">SMH3391-2</strain>
    </source>
</reference>
<dbReference type="EMBL" id="JAULSR010000005">
    <property type="protein sequence ID" value="KAK0617899.1"/>
    <property type="molecule type" value="Genomic_DNA"/>
</dbReference>
<comment type="caution">
    <text evidence="2">The sequence shown here is derived from an EMBL/GenBank/DDBJ whole genome shotgun (WGS) entry which is preliminary data.</text>
</comment>
<feature type="region of interest" description="Disordered" evidence="1">
    <location>
        <begin position="1"/>
        <end position="27"/>
    </location>
</feature>
<gene>
    <name evidence="2" type="ORF">B0T17DRAFT_560820</name>
</gene>
<name>A0AA40BY78_9PEZI</name>
<protein>
    <submittedName>
        <fullName evidence="2">Uncharacterized protein</fullName>
    </submittedName>
</protein>
<evidence type="ECO:0000313" key="2">
    <source>
        <dbReference type="EMBL" id="KAK0617899.1"/>
    </source>
</evidence>
<sequence>MELPQGQTPPNPPSAIARALGPGPPVGRCPSLSGHSFSAGRASCVLPCSAPGA</sequence>
<proteinExistence type="predicted"/>
<evidence type="ECO:0000313" key="3">
    <source>
        <dbReference type="Proteomes" id="UP001174934"/>
    </source>
</evidence>